<dbReference type="GO" id="GO:0016887">
    <property type="term" value="F:ATP hydrolysis activity"/>
    <property type="evidence" value="ECO:0007669"/>
    <property type="project" value="InterPro"/>
</dbReference>
<dbReference type="PROSITE" id="PS00211">
    <property type="entry name" value="ABC_TRANSPORTER_1"/>
    <property type="match status" value="1"/>
</dbReference>
<sequence>MVVLEAKKVSKRVGSRTLINNLSFSIKKGQICGFLGPNGAGKTTLIRLFTGLIRPSEGDLAINGISVTDKRTEALMNLGAIVESPIFFPYLTGKKALNNLARLQPQLKSRHREKRVQEVLEMVGLSHAADQKVGTYSLGMKQRLGIAQALLGNPSVIILDEPANGLDPMGMRELRNLIRKLRDELGISFFISSHLLDELQQLCDHLVVIKNGTLVWQGEMESLSGKPLYAFTLTPIEKAAQFIKQHYPIDRIEGNQIYVDIHDDDLPLLNTHLIENDIQILGVEKKQTRLEDAFVEMMSS</sequence>
<dbReference type="CDD" id="cd03268">
    <property type="entry name" value="ABC_BcrA_bacitracin_resist"/>
    <property type="match status" value="1"/>
</dbReference>
<evidence type="ECO:0000256" key="4">
    <source>
        <dbReference type="ARBA" id="ARBA00022840"/>
    </source>
</evidence>
<feature type="domain" description="ABC transporter" evidence="5">
    <location>
        <begin position="4"/>
        <end position="236"/>
    </location>
</feature>
<comment type="similarity">
    <text evidence="1">Belongs to the ABC transporter superfamily.</text>
</comment>
<evidence type="ECO:0000313" key="7">
    <source>
        <dbReference type="Proteomes" id="UP000198660"/>
    </source>
</evidence>
<dbReference type="SUPFAM" id="SSF52540">
    <property type="entry name" value="P-loop containing nucleoside triphosphate hydrolases"/>
    <property type="match status" value="1"/>
</dbReference>
<name>A0A1I6UH39_9BACL</name>
<reference evidence="7" key="1">
    <citation type="submission" date="2016-10" db="EMBL/GenBank/DDBJ databases">
        <authorList>
            <person name="Varghese N."/>
            <person name="Submissions S."/>
        </authorList>
    </citation>
    <scope>NUCLEOTIDE SEQUENCE [LARGE SCALE GENOMIC DNA]</scope>
    <source>
        <strain evidence="7">DSM 45789</strain>
    </source>
</reference>
<dbReference type="Gene3D" id="3.40.50.300">
    <property type="entry name" value="P-loop containing nucleotide triphosphate hydrolases"/>
    <property type="match status" value="1"/>
</dbReference>
<dbReference type="AlphaFoldDB" id="A0A1I6UH39"/>
<dbReference type="InterPro" id="IPR017871">
    <property type="entry name" value="ABC_transporter-like_CS"/>
</dbReference>
<proteinExistence type="inferred from homology"/>
<dbReference type="Proteomes" id="UP000198660">
    <property type="component" value="Unassembled WGS sequence"/>
</dbReference>
<dbReference type="SMART" id="SM00382">
    <property type="entry name" value="AAA"/>
    <property type="match status" value="1"/>
</dbReference>
<evidence type="ECO:0000256" key="3">
    <source>
        <dbReference type="ARBA" id="ARBA00022741"/>
    </source>
</evidence>
<keyword evidence="2" id="KW-0813">Transport</keyword>
<dbReference type="InterPro" id="IPR003439">
    <property type="entry name" value="ABC_transporter-like_ATP-bd"/>
</dbReference>
<protein>
    <submittedName>
        <fullName evidence="6">ABC-type multidrug transport system, ATPase component</fullName>
    </submittedName>
</protein>
<dbReference type="GO" id="GO:0005524">
    <property type="term" value="F:ATP binding"/>
    <property type="evidence" value="ECO:0007669"/>
    <property type="project" value="UniProtKB-KW"/>
</dbReference>
<dbReference type="InterPro" id="IPR003593">
    <property type="entry name" value="AAA+_ATPase"/>
</dbReference>
<dbReference type="OrthoDB" id="9804819at2"/>
<evidence type="ECO:0000259" key="5">
    <source>
        <dbReference type="PROSITE" id="PS50893"/>
    </source>
</evidence>
<evidence type="ECO:0000313" key="6">
    <source>
        <dbReference type="EMBL" id="SFT00799.1"/>
    </source>
</evidence>
<dbReference type="Pfam" id="PF00005">
    <property type="entry name" value="ABC_tran"/>
    <property type="match status" value="1"/>
</dbReference>
<dbReference type="PROSITE" id="PS50893">
    <property type="entry name" value="ABC_TRANSPORTER_2"/>
    <property type="match status" value="1"/>
</dbReference>
<dbReference type="EMBL" id="FPAA01000016">
    <property type="protein sequence ID" value="SFT00799.1"/>
    <property type="molecule type" value="Genomic_DNA"/>
</dbReference>
<keyword evidence="7" id="KW-1185">Reference proteome</keyword>
<organism evidence="6 7">
    <name type="scientific">Marininema halotolerans</name>
    <dbReference type="NCBI Taxonomy" id="1155944"/>
    <lineage>
        <taxon>Bacteria</taxon>
        <taxon>Bacillati</taxon>
        <taxon>Bacillota</taxon>
        <taxon>Bacilli</taxon>
        <taxon>Bacillales</taxon>
        <taxon>Thermoactinomycetaceae</taxon>
        <taxon>Marininema</taxon>
    </lineage>
</organism>
<dbReference type="PANTHER" id="PTHR43335">
    <property type="entry name" value="ABC TRANSPORTER, ATP-BINDING PROTEIN"/>
    <property type="match status" value="1"/>
</dbReference>
<dbReference type="PANTHER" id="PTHR43335:SF4">
    <property type="entry name" value="ABC TRANSPORTER, ATP-BINDING PROTEIN"/>
    <property type="match status" value="1"/>
</dbReference>
<evidence type="ECO:0000256" key="1">
    <source>
        <dbReference type="ARBA" id="ARBA00005417"/>
    </source>
</evidence>
<dbReference type="InterPro" id="IPR027417">
    <property type="entry name" value="P-loop_NTPase"/>
</dbReference>
<keyword evidence="3" id="KW-0547">Nucleotide-binding</keyword>
<gene>
    <name evidence="6" type="ORF">SAMN05444972_11656</name>
</gene>
<evidence type="ECO:0000256" key="2">
    <source>
        <dbReference type="ARBA" id="ARBA00022448"/>
    </source>
</evidence>
<accession>A0A1I6UH39</accession>
<keyword evidence="4" id="KW-0067">ATP-binding</keyword>